<feature type="region of interest" description="Disordered" evidence="1">
    <location>
        <begin position="20"/>
        <end position="46"/>
    </location>
</feature>
<organism evidence="3 4">
    <name type="scientific">Citrullus colocynthis</name>
    <name type="common">colocynth</name>
    <dbReference type="NCBI Taxonomy" id="252529"/>
    <lineage>
        <taxon>Eukaryota</taxon>
        <taxon>Viridiplantae</taxon>
        <taxon>Streptophyta</taxon>
        <taxon>Embryophyta</taxon>
        <taxon>Tracheophyta</taxon>
        <taxon>Spermatophyta</taxon>
        <taxon>Magnoliopsida</taxon>
        <taxon>eudicotyledons</taxon>
        <taxon>Gunneridae</taxon>
        <taxon>Pentapetalae</taxon>
        <taxon>rosids</taxon>
        <taxon>fabids</taxon>
        <taxon>Cucurbitales</taxon>
        <taxon>Cucurbitaceae</taxon>
        <taxon>Benincaseae</taxon>
        <taxon>Citrullus</taxon>
    </lineage>
</organism>
<proteinExistence type="predicted"/>
<keyword evidence="2" id="KW-0812">Transmembrane</keyword>
<reference evidence="3 4" key="1">
    <citation type="submission" date="2024-03" db="EMBL/GenBank/DDBJ databases">
        <authorList>
            <person name="Gkanogiannis A."/>
            <person name="Becerra Lopez-Lavalle L."/>
        </authorList>
    </citation>
    <scope>NUCLEOTIDE SEQUENCE [LARGE SCALE GENOMIC DNA]</scope>
</reference>
<dbReference type="EMBL" id="OZ021736">
    <property type="protein sequence ID" value="CAK9316334.1"/>
    <property type="molecule type" value="Genomic_DNA"/>
</dbReference>
<evidence type="ECO:0000313" key="3">
    <source>
        <dbReference type="EMBL" id="CAK9316334.1"/>
    </source>
</evidence>
<dbReference type="Proteomes" id="UP001642487">
    <property type="component" value="Chromosome 2"/>
</dbReference>
<keyword evidence="4" id="KW-1185">Reference proteome</keyword>
<accession>A0ABP0Y7G1</accession>
<gene>
    <name evidence="3" type="ORF">CITCOLO1_LOCUS8195</name>
</gene>
<protein>
    <submittedName>
        <fullName evidence="3">Uncharacterized protein</fullName>
    </submittedName>
</protein>
<name>A0ABP0Y7G1_9ROSI</name>
<evidence type="ECO:0000256" key="1">
    <source>
        <dbReference type="SAM" id="MobiDB-lite"/>
    </source>
</evidence>
<keyword evidence="2" id="KW-0472">Membrane</keyword>
<evidence type="ECO:0000313" key="4">
    <source>
        <dbReference type="Proteomes" id="UP001642487"/>
    </source>
</evidence>
<evidence type="ECO:0000256" key="2">
    <source>
        <dbReference type="SAM" id="Phobius"/>
    </source>
</evidence>
<feature type="compositionally biased region" description="Pro residues" evidence="1">
    <location>
        <begin position="26"/>
        <end position="38"/>
    </location>
</feature>
<sequence length="181" mass="20134">MIKFFRQAIIHPFPTLALSRAAPHTRAPPPPRPPPPSSQPRTPSPVNVFRPSLSPSRFCLSLTLSCRSVGRSQPPITGGRRALAFVVAVQPVSRPSMGLFDPSLSLSTFFLFLMGFGFLALFFPFALYFQCSRLSFAIKHPATAVTHAGVTFGFDVLGRLRPFYSTYQEFLPDFQFGLRLR</sequence>
<keyword evidence="2" id="KW-1133">Transmembrane helix</keyword>
<feature type="transmembrane region" description="Helical" evidence="2">
    <location>
        <begin position="109"/>
        <end position="129"/>
    </location>
</feature>